<dbReference type="Pfam" id="PF00082">
    <property type="entry name" value="Peptidase_S8"/>
    <property type="match status" value="2"/>
</dbReference>
<dbReference type="eggNOG" id="ENOG502QRA7">
    <property type="taxonomic scope" value="Eukaryota"/>
</dbReference>
<dbReference type="InterPro" id="IPR023828">
    <property type="entry name" value="Peptidase_S8_Ser-AS"/>
</dbReference>
<evidence type="ECO:0000256" key="2">
    <source>
        <dbReference type="ARBA" id="ARBA00022670"/>
    </source>
</evidence>
<feature type="active site" description="Charge relay system" evidence="6">
    <location>
        <position position="444"/>
    </location>
</feature>
<dbReference type="Gene3D" id="3.50.30.30">
    <property type="match status" value="2"/>
</dbReference>
<dbReference type="InterPro" id="IPR000209">
    <property type="entry name" value="Peptidase_S8/S53_dom"/>
</dbReference>
<evidence type="ECO:0000313" key="10">
    <source>
        <dbReference type="EMBL" id="CCB49229.1"/>
    </source>
</evidence>
<dbReference type="Gene3D" id="2.60.40.2310">
    <property type="match status" value="1"/>
</dbReference>
<sequence length="1086" mass="117608">MDGVVSVLPNSMLELHTTRSWDFMGFTQSHVRDSQGGDVIIGLLDTGIYNVNKSLTELSKYHSKIIGARYYNSYNEYYDGDIKSPRDSEGHGTHTASTAAGREVASASFYGLAQGLARGGYPNARIAVYKVCWVRGCAAADILAAFDDAIADGVDIISVSLGFTFPEPYFEDVIAIGSFHAMGQGILTSTSAGNDGPWLGWVSNYSPWSLTVAASSIDRKFVSKLVLGNGQIFSGIVINNLELNGTYPLIWGGDAANVSAQETPLSSADCLPGDLDSRKVKGKIVLCEFLWDGSGVIMAGGVGIIMPAWYFNDFAFTFPLPATLLRRQDMDKVLQYARFSKNPMATILVGETRKDVMAPIVASFSSRGPNPISPDILKMKRFTRFADMDGVVSVVPNSMLELHTTRSWDFMGFTQSHFITSLSAKLRNFGYFIGIWPESESFSDEGFGPPPAKWKGMCQTENNFTCNNKIIGARYYNSYNEYYDGDIKSPRDSEGHGTHTASTAAGREVAGASFYGLAQGLARGGYPNARIAVYKVCWVRGCAAADILAAFDDAIADGVDIISVSLGLTFPEPYFEDVIAIGSFHAMGQGILTSTSAGNDGPWLGWVSNYSPWSLTVAASSIDRKFVSKLVLGNGQIFSGIVINNLELNGTYPLIWGGDAANVSAQETPLSSADCLPGDLDSRKVKGKIVLCEFLWDGSGVIMAGGVGIIMPAWYFNDFAFTFPLPATLLRRQDMDKVLQYARFSKNPIATILVGETRKDVMAPIVASFSSRGPNPISPDILKPDLTAPGVDILAAWSPIVSPSEYERDTRTAQYNIISGTSMSCPHASGAAAYVKSIHPSWSPAAIKSALMTTAYVMDTRKNEDKEFAYGSGHINPVKAVDPGLIYNTSKPDYINFLCKQGYNTSTLRLITGDDSVCNSTKPGRAWDLNYPSFSLAIEDGLDIMGIFSRTVTNVGSPNSTYHASVYMPNSIEIEVEPPVLSFSAIGEKKSFTVRVYGPQINMQPIISGAILWKDGVHVVRAPLAVYTVLPSVTSSYGNPSKQTKRSNLKASSPMKKSDLKGSYILQKWDFLGGTAKLITSTIHQK</sequence>
<accession>F6HAP7</accession>
<dbReference type="GO" id="GO:0004252">
    <property type="term" value="F:serine-type endopeptidase activity"/>
    <property type="evidence" value="ECO:0000318"/>
    <property type="project" value="GO_Central"/>
</dbReference>
<evidence type="ECO:0000256" key="1">
    <source>
        <dbReference type="ARBA" id="ARBA00011073"/>
    </source>
</evidence>
<dbReference type="CDD" id="cd04852">
    <property type="entry name" value="Peptidases_S8_3"/>
    <property type="match status" value="1"/>
</dbReference>
<dbReference type="SUPFAM" id="SSF52743">
    <property type="entry name" value="Subtilisin-like"/>
    <property type="match status" value="2"/>
</dbReference>
<dbReference type="PaxDb" id="29760-VIT_16s0022g02450.t01"/>
<reference evidence="11" key="1">
    <citation type="journal article" date="2007" name="Nature">
        <title>The grapevine genome sequence suggests ancestral hexaploidization in major angiosperm phyla.</title>
        <authorList>
            <consortium name="The French-Italian Public Consortium for Grapevine Genome Characterization."/>
            <person name="Jaillon O."/>
            <person name="Aury J.-M."/>
            <person name="Noel B."/>
            <person name="Policriti A."/>
            <person name="Clepet C."/>
            <person name="Casagrande A."/>
            <person name="Choisne N."/>
            <person name="Aubourg S."/>
            <person name="Vitulo N."/>
            <person name="Jubin C."/>
            <person name="Vezzi A."/>
            <person name="Legeai F."/>
            <person name="Hugueney P."/>
            <person name="Dasilva C."/>
            <person name="Horner D."/>
            <person name="Mica E."/>
            <person name="Jublot D."/>
            <person name="Poulain J."/>
            <person name="Bruyere C."/>
            <person name="Billault A."/>
            <person name="Segurens B."/>
            <person name="Gouyvenoux M."/>
            <person name="Ugarte E."/>
            <person name="Cattonaro F."/>
            <person name="Anthouard V."/>
            <person name="Vico V."/>
            <person name="Del Fabbro C."/>
            <person name="Alaux M."/>
            <person name="Di Gaspero G."/>
            <person name="Dumas V."/>
            <person name="Felice N."/>
            <person name="Paillard S."/>
            <person name="Juman I."/>
            <person name="Moroldo M."/>
            <person name="Scalabrin S."/>
            <person name="Canaguier A."/>
            <person name="Le Clainche I."/>
            <person name="Malacrida G."/>
            <person name="Durand E."/>
            <person name="Pesole G."/>
            <person name="Laucou V."/>
            <person name="Chatelet P."/>
            <person name="Merdinoglu D."/>
            <person name="Delledonne M."/>
            <person name="Pezzotti M."/>
            <person name="Lecharny A."/>
            <person name="Scarpelli C."/>
            <person name="Artiguenave F."/>
            <person name="Pe M.E."/>
            <person name="Valle G."/>
            <person name="Morgante M."/>
            <person name="Caboche M."/>
            <person name="Adam-Blondon A.-F."/>
            <person name="Weissenbach J."/>
            <person name="Quetier F."/>
            <person name="Wincker P."/>
        </authorList>
    </citation>
    <scope>NUCLEOTIDE SEQUENCE [LARGE SCALE GENOMIC DNA]</scope>
    <source>
        <strain evidence="11">cv. Pinot noir / PN40024</strain>
    </source>
</reference>
<name>F6HAP7_VITVI</name>
<dbReference type="Proteomes" id="UP000009183">
    <property type="component" value="Chromosome 16"/>
</dbReference>
<feature type="domain" description="Peptidase S8/S53" evidence="8">
    <location>
        <begin position="475"/>
        <end position="872"/>
    </location>
</feature>
<evidence type="ECO:0000313" key="11">
    <source>
        <dbReference type="Proteomes" id="UP000009183"/>
    </source>
</evidence>
<dbReference type="InterPro" id="IPR034197">
    <property type="entry name" value="Peptidases_S8_3"/>
</dbReference>
<evidence type="ECO:0000256" key="4">
    <source>
        <dbReference type="ARBA" id="ARBA00022801"/>
    </source>
</evidence>
<feature type="region of interest" description="Disordered" evidence="7">
    <location>
        <begin position="1036"/>
        <end position="1056"/>
    </location>
</feature>
<dbReference type="AlphaFoldDB" id="F6HAP7"/>
<dbReference type="PROSITE" id="PS00138">
    <property type="entry name" value="SUBTILASE_SER"/>
    <property type="match status" value="1"/>
</dbReference>
<evidence type="ECO:0000259" key="8">
    <source>
        <dbReference type="Pfam" id="PF00082"/>
    </source>
</evidence>
<evidence type="ECO:0000256" key="3">
    <source>
        <dbReference type="ARBA" id="ARBA00022729"/>
    </source>
</evidence>
<dbReference type="GO" id="GO:0006508">
    <property type="term" value="P:proteolysis"/>
    <property type="evidence" value="ECO:0007669"/>
    <property type="project" value="UniProtKB-KW"/>
</dbReference>
<dbReference type="InterPro" id="IPR041469">
    <property type="entry name" value="Subtilisin-like_FN3"/>
</dbReference>
<evidence type="ECO:0000256" key="7">
    <source>
        <dbReference type="SAM" id="MobiDB-lite"/>
    </source>
</evidence>
<feature type="active site" description="Charge relay system" evidence="6">
    <location>
        <position position="822"/>
    </location>
</feature>
<evidence type="ECO:0000256" key="6">
    <source>
        <dbReference type="PROSITE-ProRule" id="PRU01240"/>
    </source>
</evidence>
<evidence type="ECO:0000259" key="9">
    <source>
        <dbReference type="Pfam" id="PF17766"/>
    </source>
</evidence>
<dbReference type="SMR" id="F6HAP7"/>
<dbReference type="InParanoid" id="F6HAP7"/>
<dbReference type="Pfam" id="PF17766">
    <property type="entry name" value="fn3_6"/>
    <property type="match status" value="1"/>
</dbReference>
<keyword evidence="11" id="KW-1185">Reference proteome</keyword>
<dbReference type="InterPro" id="IPR045051">
    <property type="entry name" value="SBT"/>
</dbReference>
<dbReference type="PROSITE" id="PS51892">
    <property type="entry name" value="SUBTILASE"/>
    <property type="match status" value="2"/>
</dbReference>
<dbReference type="FunFam" id="3.40.50.200:FF:000006">
    <property type="entry name" value="Subtilisin-like protease SBT1.5"/>
    <property type="match status" value="1"/>
</dbReference>
<feature type="active site" description="Charge relay system" evidence="6">
    <location>
        <position position="496"/>
    </location>
</feature>
<dbReference type="InterPro" id="IPR036852">
    <property type="entry name" value="Peptidase_S8/S53_dom_sf"/>
</dbReference>
<keyword evidence="2 6" id="KW-0645">Protease</keyword>
<comment type="caution">
    <text evidence="6">Lacks conserved residue(s) required for the propagation of feature annotation.</text>
</comment>
<organism evidence="10 11">
    <name type="scientific">Vitis vinifera</name>
    <name type="common">Grape</name>
    <dbReference type="NCBI Taxonomy" id="29760"/>
    <lineage>
        <taxon>Eukaryota</taxon>
        <taxon>Viridiplantae</taxon>
        <taxon>Streptophyta</taxon>
        <taxon>Embryophyta</taxon>
        <taxon>Tracheophyta</taxon>
        <taxon>Spermatophyta</taxon>
        <taxon>Magnoliopsida</taxon>
        <taxon>eudicotyledons</taxon>
        <taxon>Gunneridae</taxon>
        <taxon>Pentapetalae</taxon>
        <taxon>rosids</taxon>
        <taxon>Vitales</taxon>
        <taxon>Vitaceae</taxon>
        <taxon>Viteae</taxon>
        <taxon>Vitis</taxon>
    </lineage>
</organism>
<dbReference type="Gene3D" id="3.40.50.200">
    <property type="entry name" value="Peptidase S8/S53 domain"/>
    <property type="match status" value="2"/>
</dbReference>
<dbReference type="GO" id="GO:0005576">
    <property type="term" value="C:extracellular region"/>
    <property type="evidence" value="ECO:0000318"/>
    <property type="project" value="GO_Central"/>
</dbReference>
<keyword evidence="4 6" id="KW-0378">Hydrolase</keyword>
<dbReference type="HOGENOM" id="CLU_000625_2_0_1"/>
<evidence type="ECO:0000256" key="5">
    <source>
        <dbReference type="ARBA" id="ARBA00022825"/>
    </source>
</evidence>
<feature type="domain" description="Peptidase S8/S53" evidence="8">
    <location>
        <begin position="37"/>
        <end position="376"/>
    </location>
</feature>
<dbReference type="CDD" id="cd02120">
    <property type="entry name" value="PA_subtilisin_like"/>
    <property type="match status" value="2"/>
</dbReference>
<proteinExistence type="inferred from homology"/>
<protein>
    <recommendedName>
        <fullName evidence="12">Cucumisin</fullName>
    </recommendedName>
</protein>
<evidence type="ECO:0008006" key="12">
    <source>
        <dbReference type="Google" id="ProtNLM"/>
    </source>
</evidence>
<comment type="similarity">
    <text evidence="1 6">Belongs to the peptidase S8 family.</text>
</comment>
<keyword evidence="5 6" id="KW-0720">Serine protease</keyword>
<gene>
    <name evidence="10" type="ordered locus">VIT_16s0022g02450</name>
</gene>
<keyword evidence="3" id="KW-0732">Signal</keyword>
<dbReference type="STRING" id="29760.F6HAP7"/>
<feature type="domain" description="Subtilisin-like protease fibronectin type-III" evidence="9">
    <location>
        <begin position="928"/>
        <end position="1026"/>
    </location>
</feature>
<dbReference type="EMBL" id="FN595506">
    <property type="protein sequence ID" value="CCB49229.1"/>
    <property type="molecule type" value="Genomic_DNA"/>
</dbReference>
<dbReference type="PANTHER" id="PTHR10795">
    <property type="entry name" value="PROPROTEIN CONVERTASE SUBTILISIN/KEXIN"/>
    <property type="match status" value="1"/>
</dbReference>